<accession>A0A6L2M4E6</accession>
<dbReference type="PANTHER" id="PTHR48161">
    <property type="entry name" value="BNACNNG12870D PROTEIN"/>
    <property type="match status" value="1"/>
</dbReference>
<dbReference type="AlphaFoldDB" id="A0A6L2M4E6"/>
<protein>
    <submittedName>
        <fullName evidence="1">Putative mitochondrial protein</fullName>
    </submittedName>
</protein>
<gene>
    <name evidence="1" type="ORF">Tci_040851</name>
</gene>
<comment type="caution">
    <text evidence="1">The sequence shown here is derived from an EMBL/GenBank/DDBJ whole genome shotgun (WGS) entry which is preliminary data.</text>
</comment>
<dbReference type="EMBL" id="BKCJ010005831">
    <property type="protein sequence ID" value="GEU68873.1"/>
    <property type="molecule type" value="Genomic_DNA"/>
</dbReference>
<name>A0A6L2M4E6_TANCI</name>
<evidence type="ECO:0000313" key="1">
    <source>
        <dbReference type="EMBL" id="GEU68873.1"/>
    </source>
</evidence>
<dbReference type="PANTHER" id="PTHR48161:SF2">
    <property type="entry name" value="ORF122B PROTEIN"/>
    <property type="match status" value="1"/>
</dbReference>
<organism evidence="1">
    <name type="scientific">Tanacetum cinerariifolium</name>
    <name type="common">Dalmatian daisy</name>
    <name type="synonym">Chrysanthemum cinerariifolium</name>
    <dbReference type="NCBI Taxonomy" id="118510"/>
    <lineage>
        <taxon>Eukaryota</taxon>
        <taxon>Viridiplantae</taxon>
        <taxon>Streptophyta</taxon>
        <taxon>Embryophyta</taxon>
        <taxon>Tracheophyta</taxon>
        <taxon>Spermatophyta</taxon>
        <taxon>Magnoliopsida</taxon>
        <taxon>eudicotyledons</taxon>
        <taxon>Gunneridae</taxon>
        <taxon>Pentapetalae</taxon>
        <taxon>asterids</taxon>
        <taxon>campanulids</taxon>
        <taxon>Asterales</taxon>
        <taxon>Asteraceae</taxon>
        <taxon>Asteroideae</taxon>
        <taxon>Anthemideae</taxon>
        <taxon>Anthemidinae</taxon>
        <taxon>Tanacetum</taxon>
    </lineage>
</organism>
<reference evidence="1" key="1">
    <citation type="journal article" date="2019" name="Sci. Rep.">
        <title>Draft genome of Tanacetum cinerariifolium, the natural source of mosquito coil.</title>
        <authorList>
            <person name="Yamashiro T."/>
            <person name="Shiraishi A."/>
            <person name="Satake H."/>
            <person name="Nakayama K."/>
        </authorList>
    </citation>
    <scope>NUCLEOTIDE SEQUENCE</scope>
</reference>
<sequence length="96" mass="11028">MGLTLYLGIERGNITCHNSEARIETLLQEGRLASRVFRDVAFWRSQVNFRQPNPTTDEKALRYYRFNASAKSTAIGFVYLCSTTRFNKTPARFASQ</sequence>
<proteinExistence type="predicted"/>